<feature type="region of interest" description="Disordered" evidence="1">
    <location>
        <begin position="248"/>
        <end position="274"/>
    </location>
</feature>
<feature type="compositionally biased region" description="Low complexity" evidence="1">
    <location>
        <begin position="569"/>
        <end position="583"/>
    </location>
</feature>
<dbReference type="PANTHER" id="PTHR43830">
    <property type="entry name" value="PROTEIN PSP1"/>
    <property type="match status" value="1"/>
</dbReference>
<evidence type="ECO:0000256" key="1">
    <source>
        <dbReference type="SAM" id="MobiDB-lite"/>
    </source>
</evidence>
<evidence type="ECO:0000313" key="3">
    <source>
        <dbReference type="EMBL" id="SGZ53727.1"/>
    </source>
</evidence>
<organism evidence="3 4">
    <name type="scientific">Sungouiella intermedia</name>
    <dbReference type="NCBI Taxonomy" id="45354"/>
    <lineage>
        <taxon>Eukaryota</taxon>
        <taxon>Fungi</taxon>
        <taxon>Dikarya</taxon>
        <taxon>Ascomycota</taxon>
        <taxon>Saccharomycotina</taxon>
        <taxon>Pichiomycetes</taxon>
        <taxon>Metschnikowiaceae</taxon>
        <taxon>Sungouiella</taxon>
    </lineage>
</organism>
<dbReference type="PROSITE" id="PS51411">
    <property type="entry name" value="PSP1_C"/>
    <property type="match status" value="1"/>
</dbReference>
<gene>
    <name evidence="3" type="ORF">SAMEA4029009_CIC11G00000001903</name>
</gene>
<accession>A0A1L0BQP9</accession>
<feature type="domain" description="PSP1 C-terminal" evidence="2">
    <location>
        <begin position="436"/>
        <end position="538"/>
    </location>
</feature>
<feature type="compositionally biased region" description="Polar residues" evidence="1">
    <location>
        <begin position="248"/>
        <end position="260"/>
    </location>
</feature>
<reference evidence="4" key="1">
    <citation type="submission" date="2016-10" db="EMBL/GenBank/DDBJ databases">
        <authorList>
            <person name="Geijer C."/>
            <person name="Jareborg N."/>
            <person name="Dainat J."/>
        </authorList>
    </citation>
    <scope>NUCLEOTIDE SEQUENCE [LARGE SCALE GENOMIC DNA]</scope>
    <source>
        <strain evidence="4">PYCC 4715</strain>
    </source>
</reference>
<evidence type="ECO:0000259" key="2">
    <source>
        <dbReference type="PROSITE" id="PS51411"/>
    </source>
</evidence>
<dbReference type="PANTHER" id="PTHR43830:SF3">
    <property type="entry name" value="PROTEIN PSP1"/>
    <property type="match status" value="1"/>
</dbReference>
<dbReference type="InterPro" id="IPR047767">
    <property type="entry name" value="PSP1-like"/>
</dbReference>
<feature type="region of interest" description="Disordered" evidence="1">
    <location>
        <begin position="545"/>
        <end position="602"/>
    </location>
</feature>
<dbReference type="InterPro" id="IPR007557">
    <property type="entry name" value="PSP1_C"/>
</dbReference>
<proteinExistence type="predicted"/>
<sequence>MFGLFPPEKSLQNNYTTDDPLSRRRLSLYESSIWAPVPPSDRNPPVDLNMVPENVASFRRNDMAGHMSNVPITNRDYMMQQPNQEYLNGPNMNIGGMSSSPTSQWSPTQRMQNNMLRSEHTRLGSGEFNLSLMEPGLNYFSALDQGRGFVPPTNIPNLWNESPWRNSFAQEAQEAHGMPMGMYSGNGQRRMSAATPLSVSNVAPGSRSNFMHGVNLNSSPPQTMYTATFRRHSYNDDFGIRSQKLNQGSIPAYQPNQPATKSPHMAPQQPESHEESDAFSAVYQYFSEDPHERVKVTKEYLEQRFFDEEKYLGELYQLPKFPVETLLRNYQLVLVGFKAGRIDVFYIAESLEELKLVKVGDLVIVEADRGRDLGKVVKMNISIDEARLLKLLQFLEQQAALSENSNVNDISVRSLQTGGHHGHHGANPPPTLHFPKSVVSLAQPNEILQILNKNQDEEKACRLCLAKIASTTNMLSSGDSTSTMTSTDLMQIKLIDAEYQFDRRKLIFYYSTSKRIDFRDLVRELFRIYKTRIWMCAVNGIPYVPQHQKGKGSRGSNLGRSHGRNGLAGNNSGHGVNSNNSNNPTGEDGAPHGTGNGNQRMTQISPITTSHQGNKLHNHIAPGGFMERQSSYHESPVYRLQNDNLREHVVPRHYQDGRIDEESNSKKDSGESLVLKLLVDTLNH</sequence>
<dbReference type="GO" id="GO:0005737">
    <property type="term" value="C:cytoplasm"/>
    <property type="evidence" value="ECO:0007669"/>
    <property type="project" value="TreeGrafter"/>
</dbReference>
<dbReference type="AlphaFoldDB" id="A0A1L0BQP9"/>
<name>A0A1L0BQP9_9ASCO</name>
<evidence type="ECO:0000313" key="4">
    <source>
        <dbReference type="Proteomes" id="UP000182259"/>
    </source>
</evidence>
<dbReference type="Proteomes" id="UP000182259">
    <property type="component" value="Chromosome III"/>
</dbReference>
<dbReference type="EMBL" id="LT635766">
    <property type="protein sequence ID" value="SGZ53727.1"/>
    <property type="molecule type" value="Genomic_DNA"/>
</dbReference>
<dbReference type="Pfam" id="PF04468">
    <property type="entry name" value="PSP1"/>
    <property type="match status" value="1"/>
</dbReference>
<protein>
    <submittedName>
        <fullName evidence="3">CIC11C00000001903</fullName>
    </submittedName>
</protein>